<dbReference type="PROSITE" id="PS51257">
    <property type="entry name" value="PROKAR_LIPOPROTEIN"/>
    <property type="match status" value="1"/>
</dbReference>
<evidence type="ECO:0000313" key="2">
    <source>
        <dbReference type="Proteomes" id="UP000293568"/>
    </source>
</evidence>
<sequence>MSIHHQKGIGNVVGFVFSCPGRQEKIAGYPAAGTTGNNLALFLDFFNQFQKTKFTRKDITISNASTKVMYAANNNGLTEADRSDILRVQNLNRLAKELSKIEGVIICCGGRAALAVNAISRRLHPECKIIHIQHLGMKSLNQIKYDRSGIEIIASNKLCRSYKEIRVAGNKNTHLRLEKLAFDASKDATRLGASL</sequence>
<gene>
    <name evidence="1" type="ORF">ET464_08070</name>
</gene>
<dbReference type="EMBL" id="CP035492">
    <property type="protein sequence ID" value="QAY66371.1"/>
    <property type="molecule type" value="Genomic_DNA"/>
</dbReference>
<reference evidence="1 2" key="1">
    <citation type="submission" date="2019-01" db="EMBL/GenBank/DDBJ databases">
        <title>Genome sequencing of strain FW100M-2.</title>
        <authorList>
            <person name="Heo J."/>
            <person name="Kim S.-J."/>
            <person name="Kim J.-S."/>
            <person name="Hong S.-B."/>
            <person name="Kwon S.-W."/>
        </authorList>
    </citation>
    <scope>NUCLEOTIDE SEQUENCE [LARGE SCALE GENOMIC DNA]</scope>
    <source>
        <strain evidence="1 2">FW100M-2</strain>
    </source>
</reference>
<dbReference type="AlphaFoldDB" id="A0A4V0YF39"/>
<name>A0A4V0YF39_9BACL</name>
<proteinExistence type="predicted"/>
<dbReference type="RefSeq" id="WP_129439889.1">
    <property type="nucleotide sequence ID" value="NZ_CP035492.1"/>
</dbReference>
<keyword evidence="2" id="KW-1185">Reference proteome</keyword>
<accession>A0A4V0YF39</accession>
<evidence type="ECO:0000313" key="1">
    <source>
        <dbReference type="EMBL" id="QAY66371.1"/>
    </source>
</evidence>
<organism evidence="1 2">
    <name type="scientific">Paenibacillus protaetiae</name>
    <dbReference type="NCBI Taxonomy" id="2509456"/>
    <lineage>
        <taxon>Bacteria</taxon>
        <taxon>Bacillati</taxon>
        <taxon>Bacillota</taxon>
        <taxon>Bacilli</taxon>
        <taxon>Bacillales</taxon>
        <taxon>Paenibacillaceae</taxon>
        <taxon>Paenibacillus</taxon>
    </lineage>
</organism>
<dbReference type="OrthoDB" id="9152910at2"/>
<protein>
    <submittedName>
        <fullName evidence="1">Uncharacterized protein</fullName>
    </submittedName>
</protein>
<dbReference type="Proteomes" id="UP000293568">
    <property type="component" value="Chromosome"/>
</dbReference>
<dbReference type="KEGG" id="pprt:ET464_08070"/>